<dbReference type="OrthoDB" id="1577640at2759"/>
<feature type="domain" description="GP-PDE" evidence="5">
    <location>
        <begin position="782"/>
        <end position="1096"/>
    </location>
</feature>
<dbReference type="EMBL" id="MAVT02000136">
    <property type="protein sequence ID" value="POS79115.1"/>
    <property type="molecule type" value="Genomic_DNA"/>
</dbReference>
<dbReference type="PANTHER" id="PTHR24173">
    <property type="entry name" value="ANKYRIN REPEAT CONTAINING"/>
    <property type="match status" value="1"/>
</dbReference>
<feature type="repeat" description="ANK" evidence="3">
    <location>
        <begin position="434"/>
        <end position="466"/>
    </location>
</feature>
<protein>
    <submittedName>
        <fullName evidence="6">Ankyrin repeat protein nuc-2</fullName>
    </submittedName>
</protein>
<feature type="repeat" description="ANK" evidence="3">
    <location>
        <begin position="467"/>
        <end position="494"/>
    </location>
</feature>
<dbReference type="AlphaFoldDB" id="A0A2P5I9E5"/>
<feature type="domain" description="SPX" evidence="4">
    <location>
        <begin position="41"/>
        <end position="230"/>
    </location>
</feature>
<organism evidence="6 7">
    <name type="scientific">Diaporthe helianthi</name>
    <dbReference type="NCBI Taxonomy" id="158607"/>
    <lineage>
        <taxon>Eukaryota</taxon>
        <taxon>Fungi</taxon>
        <taxon>Dikarya</taxon>
        <taxon>Ascomycota</taxon>
        <taxon>Pezizomycotina</taxon>
        <taxon>Sordariomycetes</taxon>
        <taxon>Sordariomycetidae</taxon>
        <taxon>Diaporthales</taxon>
        <taxon>Diaporthaceae</taxon>
        <taxon>Diaporthe</taxon>
    </lineage>
</organism>
<dbReference type="GO" id="GO:0008081">
    <property type="term" value="F:phosphoric diester hydrolase activity"/>
    <property type="evidence" value="ECO:0007669"/>
    <property type="project" value="InterPro"/>
</dbReference>
<feature type="repeat" description="ANK" evidence="3">
    <location>
        <begin position="534"/>
        <end position="566"/>
    </location>
</feature>
<evidence type="ECO:0000313" key="6">
    <source>
        <dbReference type="EMBL" id="POS79115.1"/>
    </source>
</evidence>
<dbReference type="PROSITE" id="PS50088">
    <property type="entry name" value="ANK_REPEAT"/>
    <property type="match status" value="5"/>
</dbReference>
<keyword evidence="7" id="KW-1185">Reference proteome</keyword>
<dbReference type="Gene3D" id="3.20.20.190">
    <property type="entry name" value="Phosphatidylinositol (PI) phosphodiesterase"/>
    <property type="match status" value="1"/>
</dbReference>
<name>A0A2P5I9E5_DIAHE</name>
<dbReference type="Pfam" id="PF25329">
    <property type="entry name" value="C2_GDE1"/>
    <property type="match status" value="1"/>
</dbReference>
<proteinExistence type="predicted"/>
<dbReference type="PROSITE" id="PS51382">
    <property type="entry name" value="SPX"/>
    <property type="match status" value="1"/>
</dbReference>
<dbReference type="InParanoid" id="A0A2P5I9E5"/>
<dbReference type="Pfam" id="PF03009">
    <property type="entry name" value="GDPD"/>
    <property type="match status" value="1"/>
</dbReference>
<dbReference type="Pfam" id="PF12796">
    <property type="entry name" value="Ank_2"/>
    <property type="match status" value="3"/>
</dbReference>
<evidence type="ECO:0000256" key="1">
    <source>
        <dbReference type="ARBA" id="ARBA00022737"/>
    </source>
</evidence>
<comment type="caution">
    <text evidence="6">The sequence shown here is derived from an EMBL/GenBank/DDBJ whole genome shotgun (WGS) entry which is preliminary data.</text>
</comment>
<gene>
    <name evidence="6" type="ORF">DHEL01_v202473</name>
</gene>
<keyword evidence="1" id="KW-0677">Repeat</keyword>
<dbReference type="PROSITE" id="PS51704">
    <property type="entry name" value="GP_PDE"/>
    <property type="match status" value="1"/>
</dbReference>
<dbReference type="InterPro" id="IPR030395">
    <property type="entry name" value="GP_PDE_dom"/>
</dbReference>
<accession>A0A2P5I9E5</accession>
<dbReference type="InterPro" id="IPR057506">
    <property type="entry name" value="C2_GPCPD1"/>
</dbReference>
<sequence>RRLLLDFDVTPACAAQEEPVAARGLCCCCASISALADPPSRKFGKQIQKRQLEVPEYAANFVNYKALKKVCLASRAFPATAPSPVWDNVGFEIGRLIKKLSATPTLQAQNDHLQPTVSVDSQAALQANKATFFFQLERELEKVNAFYLQKEAELKIRLKTLLDKKKVLQSRHGISRRSAKFTTLQEGFQQFANDLNKLQQFVDINGTAFSKILKKWDKTSKSKTKELYLSRAVEVQPFFNPTVISELSDQVTTSLQELGAWADGDHVSFEGQGRPDHIVSSHHLLGTEEGDADTVLLETVLSGNLDSLRDLLGRMREAVEPKSTMDLSLMERITRTFLASINEAPQESLQLLLDTGLVDIQSEDDINERNCLHQATIYGNYFVLNLALEKGVAVNRTDVYGRVPLHYASLHGRLDMIDALLAVDADTINLIDHDNFRPLIHAIIHNNLDCVRMLVEQGAQLNSISETDHAPLNLACKHGSYAIVELLLTKGAQILPDAEGLYPQHLVARSARNPELLSLLKQFGADLDQIDKLYGWTPLVHAASEGNVPCLRALLDEGVDANILDEKDLSALYYAAWEGHLECMNLLISLQSTPAEELSPRATQGLPPSLGPITQTQGSEIMSLDPDGIPDLELPPPIIPLRRYGHNFLDTKTVVQINFGADAEQPLVFFHDGKYPAARLTISSKAADFIPKNVILPFTEDTRLVSFQVDNLDTFTLDFDVFPAYGAKVIAKTVALPNTFRASLSSAASCCLPLFDPRLRAIGQISFTTQVIKPFQGKPLEITDFETYWKATRQFDRHVSSFVTGSSLVGNFVRLYVQQTKDGVAVLWPTRTVDVGTEGMAVPLSWVTHAQLDQMVMVSQSRKALAAGILDQPNELQEIHRLFASAGLTLAEALDALPSNINVNLHFIYQIAEDHTHPQPQESNSRGLNTFVDSVLGIVFDHARVQRAQSQQSGGSTAVRSVVFSSYSPSVCTALNWKQPNFPVFMCNDLGREEVSMAPPQMIAAAVSHGRRSSSIKEVVRTAQGNNFMGLVVASRLLKMVPSLVDAIKAQGLALVVDKSSEAGPLSDPLPERLPSGVDGVFKYTGVLRFTDSIDM</sequence>
<evidence type="ECO:0000313" key="7">
    <source>
        <dbReference type="Proteomes" id="UP000094444"/>
    </source>
</evidence>
<dbReference type="Proteomes" id="UP000094444">
    <property type="component" value="Unassembled WGS sequence"/>
</dbReference>
<evidence type="ECO:0000256" key="3">
    <source>
        <dbReference type="PROSITE-ProRule" id="PRU00023"/>
    </source>
</evidence>
<evidence type="ECO:0000259" key="4">
    <source>
        <dbReference type="PROSITE" id="PS51382"/>
    </source>
</evidence>
<dbReference type="InterPro" id="IPR004331">
    <property type="entry name" value="SPX_dom"/>
</dbReference>
<dbReference type="SUPFAM" id="SSF48403">
    <property type="entry name" value="Ankyrin repeat"/>
    <property type="match status" value="1"/>
</dbReference>
<feature type="repeat" description="ANK" evidence="3">
    <location>
        <begin position="400"/>
        <end position="426"/>
    </location>
</feature>
<dbReference type="InterPro" id="IPR036770">
    <property type="entry name" value="Ankyrin_rpt-contain_sf"/>
</dbReference>
<dbReference type="InterPro" id="IPR017946">
    <property type="entry name" value="PLC-like_Pdiesterase_TIM-brl"/>
</dbReference>
<dbReference type="SMART" id="SM00248">
    <property type="entry name" value="ANK"/>
    <property type="match status" value="8"/>
</dbReference>
<dbReference type="STRING" id="158607.A0A2P5I9E5"/>
<dbReference type="PROSITE" id="PS50297">
    <property type="entry name" value="ANK_REP_REGION"/>
    <property type="match status" value="3"/>
</dbReference>
<evidence type="ECO:0000259" key="5">
    <source>
        <dbReference type="PROSITE" id="PS51704"/>
    </source>
</evidence>
<feature type="non-terminal residue" evidence="6">
    <location>
        <position position="1"/>
    </location>
</feature>
<dbReference type="GO" id="GO:0006629">
    <property type="term" value="P:lipid metabolic process"/>
    <property type="evidence" value="ECO:0007669"/>
    <property type="project" value="InterPro"/>
</dbReference>
<dbReference type="Gene3D" id="1.25.40.20">
    <property type="entry name" value="Ankyrin repeat-containing domain"/>
    <property type="match status" value="1"/>
</dbReference>
<reference evidence="6" key="1">
    <citation type="submission" date="2017-09" db="EMBL/GenBank/DDBJ databases">
        <title>Polyketide synthases of a Diaporthe helianthi virulent isolate.</title>
        <authorList>
            <person name="Baroncelli R."/>
        </authorList>
    </citation>
    <scope>NUCLEOTIDE SEQUENCE [LARGE SCALE GENOMIC DNA]</scope>
    <source>
        <strain evidence="6">7/96</strain>
    </source>
</reference>
<feature type="repeat" description="ANK" evidence="3">
    <location>
        <begin position="499"/>
        <end position="532"/>
    </location>
</feature>
<dbReference type="SUPFAM" id="SSF51695">
    <property type="entry name" value="PLC-like phosphodiesterases"/>
    <property type="match status" value="1"/>
</dbReference>
<evidence type="ECO:0000256" key="2">
    <source>
        <dbReference type="ARBA" id="ARBA00023043"/>
    </source>
</evidence>
<dbReference type="InterPro" id="IPR002110">
    <property type="entry name" value="Ankyrin_rpt"/>
</dbReference>
<dbReference type="Pfam" id="PF03105">
    <property type="entry name" value="SPX"/>
    <property type="match status" value="1"/>
</dbReference>
<dbReference type="FunCoup" id="A0A2P5I9E5">
    <property type="interactions" value="157"/>
</dbReference>
<keyword evidence="2 3" id="KW-0040">ANK repeat</keyword>
<dbReference type="CDD" id="cd14483">
    <property type="entry name" value="SPX_PHO81_NUC-2_like"/>
    <property type="match status" value="1"/>
</dbReference>
<dbReference type="PANTHER" id="PTHR24173:SF74">
    <property type="entry name" value="ANKYRIN REPEAT DOMAIN-CONTAINING PROTEIN 16"/>
    <property type="match status" value="1"/>
</dbReference>